<evidence type="ECO:0000256" key="1">
    <source>
        <dbReference type="SAM" id="Phobius"/>
    </source>
</evidence>
<organism evidence="3 4">
    <name type="scientific">Belliella pelovolcani</name>
    <dbReference type="NCBI Taxonomy" id="529505"/>
    <lineage>
        <taxon>Bacteria</taxon>
        <taxon>Pseudomonadati</taxon>
        <taxon>Bacteroidota</taxon>
        <taxon>Cytophagia</taxon>
        <taxon>Cytophagales</taxon>
        <taxon>Cyclobacteriaceae</taxon>
        <taxon>Belliella</taxon>
    </lineage>
</organism>
<reference evidence="4" key="1">
    <citation type="submission" date="2017-01" db="EMBL/GenBank/DDBJ databases">
        <authorList>
            <person name="Varghese N."/>
            <person name="Submissions S."/>
        </authorList>
    </citation>
    <scope>NUCLEOTIDE SEQUENCE [LARGE SCALE GENOMIC DNA]</scope>
    <source>
        <strain evidence="4">DSM 46698</strain>
    </source>
</reference>
<protein>
    <submittedName>
        <fullName evidence="3">Neutral/alkaline non-lysosomal ceramidase, N-terminal</fullName>
    </submittedName>
</protein>
<dbReference type="AlphaFoldDB" id="A0A1N7KFQ9"/>
<dbReference type="EMBL" id="FTOP01000002">
    <property type="protein sequence ID" value="SIS60314.1"/>
    <property type="molecule type" value="Genomic_DNA"/>
</dbReference>
<feature type="transmembrane region" description="Helical" evidence="1">
    <location>
        <begin position="7"/>
        <end position="25"/>
    </location>
</feature>
<sequence length="447" mass="50053">MLKFHKAVSGVFIAIFIVLLLAINLTDSIDRSPIEHQEFYSNTLAKLHSLTPTISEGNTWLVGWSKVNATPKQAASLVGYAPRGKYEFVQDSSYIRSLIVGNGEQNIAFLNYELLIIHPYLATSIREAVNQSKLPVDNLYFTATHTHSGIGGYIPGLMGKVAFGGFDQAIVDFLTEQTLKGLQMALADQDTAFINFQVAETDTLVYNRFVREDPVDPYVRQLIFQKKDGRRGTFLTYSAHPTTLARNFMGLSGDYPHYLMQNLESQIYDFALFAAGTVGSHGPNRPGNQPEDTQAYANALYLQSLKHVKRLTLVNSNRLSFTLFPIELRNPQYRLGKNIKLKPALFNFAFGEINPHFDLVLIGNTLLISSSGEISGVWMAGWEALAKSHGLNLMVTTFNGSYIGYITPDEYYDYDYHEVSAMNWFGPGNGAYFDTIIQGLIVKNRQY</sequence>
<keyword evidence="1" id="KW-1133">Transmembrane helix</keyword>
<keyword evidence="4" id="KW-1185">Reference proteome</keyword>
<evidence type="ECO:0000259" key="2">
    <source>
        <dbReference type="Pfam" id="PF04734"/>
    </source>
</evidence>
<dbReference type="Pfam" id="PF04734">
    <property type="entry name" value="Ceramidase_alk"/>
    <property type="match status" value="1"/>
</dbReference>
<gene>
    <name evidence="3" type="ORF">SAMN05421761_10237</name>
</gene>
<feature type="domain" description="Neutral/alkaline non-lysosomal ceramidase N-terminal" evidence="2">
    <location>
        <begin position="61"/>
        <end position="267"/>
    </location>
</feature>
<name>A0A1N7KFQ9_9BACT</name>
<evidence type="ECO:0000313" key="3">
    <source>
        <dbReference type="EMBL" id="SIS60314.1"/>
    </source>
</evidence>
<dbReference type="RefSeq" id="WP_076498252.1">
    <property type="nucleotide sequence ID" value="NZ_FTOP01000002.1"/>
</dbReference>
<keyword evidence="1" id="KW-0472">Membrane</keyword>
<accession>A0A1N7KFQ9</accession>
<dbReference type="OrthoDB" id="926204at2"/>
<keyword evidence="1" id="KW-0812">Transmembrane</keyword>
<dbReference type="Proteomes" id="UP000186026">
    <property type="component" value="Unassembled WGS sequence"/>
</dbReference>
<proteinExistence type="predicted"/>
<dbReference type="InterPro" id="IPR031329">
    <property type="entry name" value="NEUT/ALK_ceramidase_N"/>
</dbReference>
<dbReference type="STRING" id="529505.SAMN05421761_10237"/>
<evidence type="ECO:0000313" key="4">
    <source>
        <dbReference type="Proteomes" id="UP000186026"/>
    </source>
</evidence>